<evidence type="ECO:0000256" key="1">
    <source>
        <dbReference type="SAM" id="SignalP"/>
    </source>
</evidence>
<dbReference type="STRING" id="1802223.A2358_01285"/>
<proteinExistence type="predicted"/>
<dbReference type="Gene3D" id="2.60.40.3440">
    <property type="match status" value="1"/>
</dbReference>
<dbReference type="AlphaFoldDB" id="A0A1G2IXK6"/>
<keyword evidence="1" id="KW-0732">Signal</keyword>
<reference evidence="2 3" key="1">
    <citation type="journal article" date="2016" name="Nat. Commun.">
        <title>Thousands of microbial genomes shed light on interconnected biogeochemical processes in an aquifer system.</title>
        <authorList>
            <person name="Anantharaman K."/>
            <person name="Brown C.T."/>
            <person name="Hug L.A."/>
            <person name="Sharon I."/>
            <person name="Castelle C.J."/>
            <person name="Probst A.J."/>
            <person name="Thomas B.C."/>
            <person name="Singh A."/>
            <person name="Wilkins M.J."/>
            <person name="Karaoz U."/>
            <person name="Brodie E.L."/>
            <person name="Williams K.H."/>
            <person name="Hubbard S.S."/>
            <person name="Banfield J.F."/>
        </authorList>
    </citation>
    <scope>NUCLEOTIDE SEQUENCE [LARGE SCALE GENOMIC DNA]</scope>
</reference>
<accession>A0A1G2IXK6</accession>
<evidence type="ECO:0008006" key="4">
    <source>
        <dbReference type="Google" id="ProtNLM"/>
    </source>
</evidence>
<evidence type="ECO:0000313" key="2">
    <source>
        <dbReference type="EMBL" id="OGZ79579.1"/>
    </source>
</evidence>
<protein>
    <recommendedName>
        <fullName evidence="4">Cadherin-like domain-containing protein</fullName>
    </recommendedName>
</protein>
<comment type="caution">
    <text evidence="2">The sequence shown here is derived from an EMBL/GenBank/DDBJ whole genome shotgun (WGS) entry which is preliminary data.</text>
</comment>
<name>A0A1G2IXK6_9BACT</name>
<sequence length="258" mass="27369">MINKIKKSTIVLLAAALIGVNALPSATQAKDNGREDRISFSINNMHNSMQKGAFRVFGNIAGDIIGRSESGDNMPAISVNLLLNNNGLKSARTAYNQAIKDANTAFKTAKKSARDKFTLAINSSSNQSARISSLKTYLADLLVAIQQRNSAKQTALQKFIDALGNVQVNNQAPTSNAQSVTVTKNTSKAITLTGADPENLALTFTVLTHPTHGTLSGTVPNLTYFPATDFTGSDSFTFKVNDGSLDSAIATISMTVNP</sequence>
<dbReference type="Pfam" id="PF17963">
    <property type="entry name" value="Big_9"/>
    <property type="match status" value="1"/>
</dbReference>
<dbReference type="Proteomes" id="UP000178650">
    <property type="component" value="Unassembled WGS sequence"/>
</dbReference>
<gene>
    <name evidence="2" type="ORF">A2358_01285</name>
</gene>
<evidence type="ECO:0000313" key="3">
    <source>
        <dbReference type="Proteomes" id="UP000178650"/>
    </source>
</evidence>
<organism evidence="2 3">
    <name type="scientific">Candidatus Staskawiczbacteria bacterium RIFOXYB1_FULL_37_44</name>
    <dbReference type="NCBI Taxonomy" id="1802223"/>
    <lineage>
        <taxon>Bacteria</taxon>
        <taxon>Candidatus Staskawicziibacteriota</taxon>
    </lineage>
</organism>
<feature type="signal peptide" evidence="1">
    <location>
        <begin position="1"/>
        <end position="29"/>
    </location>
</feature>
<dbReference type="EMBL" id="MHPJ01000001">
    <property type="protein sequence ID" value="OGZ79579.1"/>
    <property type="molecule type" value="Genomic_DNA"/>
</dbReference>
<feature type="chain" id="PRO_5009583291" description="Cadherin-like domain-containing protein" evidence="1">
    <location>
        <begin position="30"/>
        <end position="258"/>
    </location>
</feature>